<feature type="domain" description="Putative glycogen debranching enzyme N-terminal" evidence="1">
    <location>
        <begin position="37"/>
        <end position="231"/>
    </location>
</feature>
<dbReference type="Pfam" id="PF14742">
    <property type="entry name" value="GDE_N_bis"/>
    <property type="match status" value="1"/>
</dbReference>
<name>A0ABU1DDT7_9HYPH</name>
<dbReference type="Pfam" id="PF22422">
    <property type="entry name" value="MGH1-like_GH"/>
    <property type="match status" value="1"/>
</dbReference>
<feature type="domain" description="Mannosylglycerate hydrolase MGH1-like glycoside hydrolase" evidence="2">
    <location>
        <begin position="316"/>
        <end position="623"/>
    </location>
</feature>
<keyword evidence="4" id="KW-1185">Reference proteome</keyword>
<evidence type="ECO:0000259" key="1">
    <source>
        <dbReference type="Pfam" id="PF14742"/>
    </source>
</evidence>
<comment type="caution">
    <text evidence="3">The sequence shown here is derived from an EMBL/GenBank/DDBJ whole genome shotgun (WGS) entry which is preliminary data.</text>
</comment>
<dbReference type="InterPro" id="IPR008928">
    <property type="entry name" value="6-hairpin_glycosidase_sf"/>
</dbReference>
<evidence type="ECO:0000313" key="3">
    <source>
        <dbReference type="EMBL" id="MDR4306199.1"/>
    </source>
</evidence>
<proteinExistence type="predicted"/>
<accession>A0ABU1DDT7</accession>
<reference evidence="3" key="1">
    <citation type="submission" date="2020-10" db="EMBL/GenBank/DDBJ databases">
        <authorList>
            <person name="Abbas A."/>
            <person name="Razzaq R."/>
            <person name="Waqas M."/>
            <person name="Abbas N."/>
            <person name="Nielsen T.K."/>
            <person name="Hansen L.H."/>
            <person name="Hussain S."/>
            <person name="Shahid M."/>
        </authorList>
    </citation>
    <scope>NUCLEOTIDE SEQUENCE</scope>
    <source>
        <strain evidence="3">S14</strain>
    </source>
</reference>
<dbReference type="InterPro" id="IPR012341">
    <property type="entry name" value="6hp_glycosidase-like_sf"/>
</dbReference>
<sequence>MTEALKFESARTAQEATQGDFDVAATVSLEERRPRTLKHGDTFGVFDHNGDILDGPDSPEGLFHRDTRRLSRLVLTLAGKRPMLLSSTLRDDNAALTCDLTNPDLEAAGGRRPLDHDLIHLRRSRFLWKASAYERITVRNFDTEPVELSIEISFAADFADLFEVRGSKRQRRGAMQAPRATADEATLAYTGLDGVVRTTRLRFAPAPTRVSTNAAVFRLTLQPGETQPLFLQIDCEPEAVEAAPDLRRGFLVAMRNARRALQLSASRAASVATSNDIFNEGVRRSASDLCMLMTETPEGLYPYAGVPWFSTVFGRDAIITALETLWMDPRIAKGVLRHLAANQATAFDAAADSEPGKILHEVRYGEMAELGEVPFRRYYGSIDSTPLFVMLAGAYLARTDDAATVEALWPALTAALDWIDRHGDRDGDGFVEYGRRTEQGLLNQGWKDSQDSISHADGSLARGPIALAEVQAYVYAAWLAAAEIAERLGRSDQSLSFRSRAETLRARFDQAFWDDDLGTYVLALDGDKRPCRVKSSNAGHVLFAGLALPERAARVAAALMSSASFSGWGVRTLAADEKRYNPMSYHNGSVWPHDNALVAAGLSRYGFREEPARLFEGMFAASVYMDLRRLPELFCGFSRRRGRGPTSYPVACSPQAWAAATPLSLLQSCLGLSLRPRLEEVVFERPKLPEFLDQIVLRNLVVGEARVDVAVRRTNGGVVVETIAREEPARVLVIS</sequence>
<gene>
    <name evidence="3" type="ORF">IHQ68_06155</name>
</gene>
<dbReference type="EMBL" id="JADBEO010000009">
    <property type="protein sequence ID" value="MDR4306199.1"/>
    <property type="molecule type" value="Genomic_DNA"/>
</dbReference>
<dbReference type="InterPro" id="IPR054491">
    <property type="entry name" value="MGH1-like_GH"/>
</dbReference>
<dbReference type="SUPFAM" id="SSF48208">
    <property type="entry name" value="Six-hairpin glycosidases"/>
    <property type="match status" value="1"/>
</dbReference>
<dbReference type="RefSeq" id="WP_309389867.1">
    <property type="nucleotide sequence ID" value="NZ_JADBEO010000009.1"/>
</dbReference>
<dbReference type="Gene3D" id="1.50.10.10">
    <property type="match status" value="1"/>
</dbReference>
<dbReference type="InterPro" id="IPR032856">
    <property type="entry name" value="GDE_N_bis"/>
</dbReference>
<evidence type="ECO:0000313" key="4">
    <source>
        <dbReference type="Proteomes" id="UP001181622"/>
    </source>
</evidence>
<protein>
    <submittedName>
        <fullName evidence="3">Amylo-alpha-1,6-glucosidase</fullName>
    </submittedName>
</protein>
<evidence type="ECO:0000259" key="2">
    <source>
        <dbReference type="Pfam" id="PF22422"/>
    </source>
</evidence>
<organism evidence="3 4">
    <name type="scientific">Chelatococcus sambhunathii</name>
    <dbReference type="NCBI Taxonomy" id="363953"/>
    <lineage>
        <taxon>Bacteria</taxon>
        <taxon>Pseudomonadati</taxon>
        <taxon>Pseudomonadota</taxon>
        <taxon>Alphaproteobacteria</taxon>
        <taxon>Hyphomicrobiales</taxon>
        <taxon>Chelatococcaceae</taxon>
        <taxon>Chelatococcus</taxon>
    </lineage>
</organism>
<dbReference type="Proteomes" id="UP001181622">
    <property type="component" value="Unassembled WGS sequence"/>
</dbReference>